<evidence type="ECO:0000313" key="3">
    <source>
        <dbReference type="Proteomes" id="UP001262754"/>
    </source>
</evidence>
<sequence length="66" mass="6601">MAEETNTSGGGGTGMAFIIGALVVVVAVIAYFVFAGGVTQKKRVDINVSAPQVEAPKVPDAPKPAG</sequence>
<keyword evidence="1" id="KW-0812">Transmembrane</keyword>
<name>A0ABU1MYZ1_9CAUL</name>
<keyword evidence="1" id="KW-1133">Transmembrane helix</keyword>
<organism evidence="2 3">
    <name type="scientific">Caulobacter rhizosphaerae</name>
    <dbReference type="NCBI Taxonomy" id="2010972"/>
    <lineage>
        <taxon>Bacteria</taxon>
        <taxon>Pseudomonadati</taxon>
        <taxon>Pseudomonadota</taxon>
        <taxon>Alphaproteobacteria</taxon>
        <taxon>Caulobacterales</taxon>
        <taxon>Caulobacteraceae</taxon>
        <taxon>Caulobacter</taxon>
    </lineage>
</organism>
<proteinExistence type="predicted"/>
<comment type="caution">
    <text evidence="2">The sequence shown here is derived from an EMBL/GenBank/DDBJ whole genome shotgun (WGS) entry which is preliminary data.</text>
</comment>
<reference evidence="2 3" key="1">
    <citation type="submission" date="2023-07" db="EMBL/GenBank/DDBJ databases">
        <title>Sorghum-associated microbial communities from plants grown in Nebraska, USA.</title>
        <authorList>
            <person name="Schachtman D."/>
        </authorList>
    </citation>
    <scope>NUCLEOTIDE SEQUENCE [LARGE SCALE GENOMIC DNA]</scope>
    <source>
        <strain evidence="2 3">DS2154</strain>
    </source>
</reference>
<keyword evidence="3" id="KW-1185">Reference proteome</keyword>
<accession>A0ABU1MYZ1</accession>
<keyword evidence="1" id="KW-0472">Membrane</keyword>
<dbReference type="EMBL" id="JAVDRL010000006">
    <property type="protein sequence ID" value="MDR6531398.1"/>
    <property type="molecule type" value="Genomic_DNA"/>
</dbReference>
<evidence type="ECO:0000313" key="2">
    <source>
        <dbReference type="EMBL" id="MDR6531398.1"/>
    </source>
</evidence>
<evidence type="ECO:0000256" key="1">
    <source>
        <dbReference type="SAM" id="Phobius"/>
    </source>
</evidence>
<dbReference type="Proteomes" id="UP001262754">
    <property type="component" value="Unassembled WGS sequence"/>
</dbReference>
<gene>
    <name evidence="2" type="ORF">J2800_002145</name>
</gene>
<dbReference type="RefSeq" id="WP_056761532.1">
    <property type="nucleotide sequence ID" value="NZ_BMLD01000013.1"/>
</dbReference>
<protein>
    <submittedName>
        <fullName evidence="2">Uncharacterized protein</fullName>
    </submittedName>
</protein>
<feature type="transmembrane region" description="Helical" evidence="1">
    <location>
        <begin position="12"/>
        <end position="34"/>
    </location>
</feature>